<evidence type="ECO:0000256" key="2">
    <source>
        <dbReference type="SAM" id="SignalP"/>
    </source>
</evidence>
<dbReference type="Pfam" id="PF12971">
    <property type="entry name" value="NAGLU_N"/>
    <property type="match status" value="1"/>
</dbReference>
<reference evidence="6" key="1">
    <citation type="submission" date="2022-11" db="EMBL/GenBank/DDBJ databases">
        <title>Centuries of genome instability and evolution in soft-shell clam transmissible cancer (bioRxiv).</title>
        <authorList>
            <person name="Hart S.F.M."/>
            <person name="Yonemitsu M.A."/>
            <person name="Giersch R.M."/>
            <person name="Beal B.F."/>
            <person name="Arriagada G."/>
            <person name="Davis B.W."/>
            <person name="Ostrander E.A."/>
            <person name="Goff S.P."/>
            <person name="Metzger M.J."/>
        </authorList>
    </citation>
    <scope>NUCLEOTIDE SEQUENCE</scope>
    <source>
        <strain evidence="6">MELC-2E11</strain>
        <tissue evidence="6">Siphon/mantle</tissue>
    </source>
</reference>
<dbReference type="InterPro" id="IPR029018">
    <property type="entry name" value="Hex-like_dom2"/>
</dbReference>
<name>A0ABY7FPS5_MYAAR</name>
<dbReference type="InterPro" id="IPR007781">
    <property type="entry name" value="NAGLU"/>
</dbReference>
<dbReference type="Proteomes" id="UP001164746">
    <property type="component" value="Chromosome 13"/>
</dbReference>
<feature type="chain" id="PRO_5047273412" evidence="2">
    <location>
        <begin position="16"/>
        <end position="591"/>
    </location>
</feature>
<organism evidence="6 7">
    <name type="scientific">Mya arenaria</name>
    <name type="common">Soft-shell clam</name>
    <dbReference type="NCBI Taxonomy" id="6604"/>
    <lineage>
        <taxon>Eukaryota</taxon>
        <taxon>Metazoa</taxon>
        <taxon>Spiralia</taxon>
        <taxon>Lophotrochozoa</taxon>
        <taxon>Mollusca</taxon>
        <taxon>Bivalvia</taxon>
        <taxon>Autobranchia</taxon>
        <taxon>Heteroconchia</taxon>
        <taxon>Euheterodonta</taxon>
        <taxon>Imparidentia</taxon>
        <taxon>Neoheterodontei</taxon>
        <taxon>Myida</taxon>
        <taxon>Myoidea</taxon>
        <taxon>Myidae</taxon>
        <taxon>Mya</taxon>
    </lineage>
</organism>
<evidence type="ECO:0000256" key="1">
    <source>
        <dbReference type="ARBA" id="ARBA00022801"/>
    </source>
</evidence>
<evidence type="ECO:0000259" key="4">
    <source>
        <dbReference type="Pfam" id="PF12971"/>
    </source>
</evidence>
<proteinExistence type="predicted"/>
<protein>
    <submittedName>
        <fullName evidence="6">ANAG-like protein</fullName>
    </submittedName>
</protein>
<dbReference type="InterPro" id="IPR024732">
    <property type="entry name" value="NAGLU_C"/>
</dbReference>
<dbReference type="Gene3D" id="3.30.379.10">
    <property type="entry name" value="Chitobiase/beta-hexosaminidase domain 2-like"/>
    <property type="match status" value="1"/>
</dbReference>
<dbReference type="Gene3D" id="3.20.20.80">
    <property type="entry name" value="Glycosidases"/>
    <property type="match status" value="2"/>
</dbReference>
<dbReference type="PANTHER" id="PTHR12872:SF1">
    <property type="entry name" value="ALPHA-N-ACETYLGLUCOSAMINIDASE"/>
    <property type="match status" value="1"/>
</dbReference>
<feature type="domain" description="Alpha-N-acetylglucosaminidase C-terminal" evidence="5">
    <location>
        <begin position="344"/>
        <end position="497"/>
    </location>
</feature>
<dbReference type="InterPro" id="IPR024733">
    <property type="entry name" value="NAGLU_tim-barrel"/>
</dbReference>
<dbReference type="Gene3D" id="1.20.120.670">
    <property type="entry name" value="N-acetyl-b-d-glucoasminidase"/>
    <property type="match status" value="1"/>
</dbReference>
<evidence type="ECO:0000259" key="5">
    <source>
        <dbReference type="Pfam" id="PF12972"/>
    </source>
</evidence>
<keyword evidence="1" id="KW-0378">Hydrolase</keyword>
<evidence type="ECO:0000313" key="6">
    <source>
        <dbReference type="EMBL" id="WAR22879.1"/>
    </source>
</evidence>
<dbReference type="EMBL" id="CP111024">
    <property type="protein sequence ID" value="WAR22879.1"/>
    <property type="molecule type" value="Genomic_DNA"/>
</dbReference>
<accession>A0ABY7FPS5</accession>
<dbReference type="Pfam" id="PF05089">
    <property type="entry name" value="NAGLU"/>
    <property type="match status" value="1"/>
</dbReference>
<dbReference type="InterPro" id="IPR024240">
    <property type="entry name" value="NAGLU_N"/>
</dbReference>
<dbReference type="PANTHER" id="PTHR12872">
    <property type="entry name" value="ALPHA-N-ACETYLGLUCOSAMINIDASE"/>
    <property type="match status" value="1"/>
</dbReference>
<evidence type="ECO:0000313" key="7">
    <source>
        <dbReference type="Proteomes" id="UP001164746"/>
    </source>
</evidence>
<feature type="domain" description="Alpha-N-acetylglucosaminidase tim-barrel" evidence="3">
    <location>
        <begin position="135"/>
        <end position="184"/>
    </location>
</feature>
<evidence type="ECO:0000259" key="3">
    <source>
        <dbReference type="Pfam" id="PF05089"/>
    </source>
</evidence>
<sequence length="591" mass="67209">MRSCLMLSLFSLASAISDFPALDHIRPSSSLFDQQQAATDLIVRRLGADRAKQFTVKVVPNADPQHRDTFTLISDGNLVSITGTSGVAASMGFYFYLKTYCGCQFTWAGEQLDLPHPLPVIVKPGVSITTNDRFRYYQNVCTVSYSSVWWTWERWERHIDWMAMNGINLPLAFTGQEAMFQKMQEEFGTDHVYNADSFNEMSPRSRLMQGWLFQSGFWQQEQIQAYLTAVPQGPFLGRHFEGSSMIGTGLTPEGIFQNEVVYEFMNENAYAPAPRNLTQWFSEFARNRYGQYNSDADQTWQLLRSSVYKGSAHMSVGLSGGLLFSGHGAVPTLEPRIPGAFPHQSVLNNTDKLRDHSKFVVPTSRPNIKEHLPDVWYDPKKLYMAWKHLVAASESLRNNTLFRYDLVDVGRNSLQMISVKFYIEMVAAYKAKSVDRLKSAGEAMLKILNDLDQLLGTDHHFLLGPWIEDARAWGTNEAEKNLMEFNARNQVTLWGPTGQGTKYNQTAFQEIVLETVEQPFSYDRTPVPVQPRGDAVVLSRTLYQQYQPVMQSSFYDSLEGWAGKGSEGFTMAINWLQERWGDTEVRVSLFN</sequence>
<gene>
    <name evidence="6" type="ORF">MAR_036548</name>
</gene>
<keyword evidence="2" id="KW-0732">Signal</keyword>
<feature type="domain" description="Alpha-N-acetylglucosaminidase N-terminal" evidence="4">
    <location>
        <begin position="36"/>
        <end position="119"/>
    </location>
</feature>
<dbReference type="Pfam" id="PF12972">
    <property type="entry name" value="NAGLU_C"/>
    <property type="match status" value="1"/>
</dbReference>
<keyword evidence="7" id="KW-1185">Reference proteome</keyword>
<feature type="signal peptide" evidence="2">
    <location>
        <begin position="1"/>
        <end position="15"/>
    </location>
</feature>